<evidence type="ECO:0000256" key="2">
    <source>
        <dbReference type="ARBA" id="ARBA00008834"/>
    </source>
</evidence>
<dbReference type="InterPro" id="IPR011050">
    <property type="entry name" value="Pectin_lyase_fold/virulence"/>
</dbReference>
<feature type="chain" id="PRO_5027813920" description="Polygalacturonase" evidence="13">
    <location>
        <begin position="23"/>
        <end position="426"/>
    </location>
</feature>
<evidence type="ECO:0000256" key="9">
    <source>
        <dbReference type="ARBA" id="ARBA00034074"/>
    </source>
</evidence>
<name>A0A6P5Z8C9_DURZI</name>
<dbReference type="KEGG" id="dzi:111298580"/>
<keyword evidence="14" id="KW-1185">Reference proteome</keyword>
<comment type="catalytic activity">
    <reaction evidence="9">
        <text>(1,4-alpha-D-galacturonosyl)n+m + H2O = (1,4-alpha-D-galacturonosyl)n + (1,4-alpha-D-galacturonosyl)m.</text>
        <dbReference type="EC" id="3.2.1.15"/>
    </reaction>
</comment>
<accession>A0A6P5Z8C9</accession>
<feature type="signal peptide" evidence="13">
    <location>
        <begin position="1"/>
        <end position="22"/>
    </location>
</feature>
<dbReference type="GO" id="GO:0071555">
    <property type="term" value="P:cell wall organization"/>
    <property type="evidence" value="ECO:0007669"/>
    <property type="project" value="UniProtKB-KW"/>
</dbReference>
<evidence type="ECO:0000256" key="8">
    <source>
        <dbReference type="ARBA" id="ARBA00023316"/>
    </source>
</evidence>
<dbReference type="FunFam" id="2.160.20.10:FF:000004">
    <property type="entry name" value="Pectin lyase-like superfamily protein"/>
    <property type="match status" value="1"/>
</dbReference>
<dbReference type="EC" id="3.2.1.15" evidence="3"/>
<dbReference type="RefSeq" id="XP_022749043.1">
    <property type="nucleotide sequence ID" value="XM_022893308.1"/>
</dbReference>
<evidence type="ECO:0000256" key="10">
    <source>
        <dbReference type="ARBA" id="ARBA00060133"/>
    </source>
</evidence>
<sequence>MAFVKTAQLSTILLLCLALACCEGIMGPFNAAEALAKARDAAIGKVGPDVKTFNVLEYGAKADGKGDSSINFIRTFKAACNFHGNAMMVIPEGNFLIGPVIFSGPCFNPSPLIIQANGIVKAQSDISYYGGGADGTDWITVQGIDGLILTGHGTFHGQGAEVWKYNNCAKKSSCVRLPATMKFLRVNNAIIRGITSIDPKGFHIMISWSQNFRIFNLNLQAPADSPNTDGIHMSKSNLVKISKSVIRTGDDCVSMIQGSTNISIKKVFCGPGHGFSIGSLGHYDAESDVRGIIVRNCSLTDTENGVRIKTYKTASPSKASGMVFRDLIMTRVRNPIFIDQEYGNKRSSQPSKVSISDIHYINIKGTTTSKVAVQLICSASNPCQGIRINNVNLQYVGLPNDKERFSSNCTNAKVVYIGFQSPPPCR</sequence>
<dbReference type="SUPFAM" id="SSF51126">
    <property type="entry name" value="Pectin lyase-like"/>
    <property type="match status" value="1"/>
</dbReference>
<evidence type="ECO:0000256" key="6">
    <source>
        <dbReference type="ARBA" id="ARBA00022801"/>
    </source>
</evidence>
<keyword evidence="7 12" id="KW-0326">Glycosidase</keyword>
<dbReference type="Pfam" id="PF00295">
    <property type="entry name" value="Glyco_hydro_28"/>
    <property type="match status" value="1"/>
</dbReference>
<evidence type="ECO:0000256" key="5">
    <source>
        <dbReference type="ARBA" id="ARBA00022525"/>
    </source>
</evidence>
<comment type="similarity">
    <text evidence="2 12">Belongs to the glycosyl hydrolase 28 family.</text>
</comment>
<evidence type="ECO:0000256" key="3">
    <source>
        <dbReference type="ARBA" id="ARBA00012736"/>
    </source>
</evidence>
<proteinExistence type="inferred from homology"/>
<keyword evidence="8" id="KW-0961">Cell wall biogenesis/degradation</keyword>
<dbReference type="PANTHER" id="PTHR31375">
    <property type="match status" value="1"/>
</dbReference>
<keyword evidence="5" id="KW-0964">Secreted</keyword>
<keyword evidence="4" id="KW-0134">Cell wall</keyword>
<keyword evidence="13" id="KW-0732">Signal</keyword>
<dbReference type="InterPro" id="IPR012334">
    <property type="entry name" value="Pectin_lyas_fold"/>
</dbReference>
<evidence type="ECO:0000256" key="11">
    <source>
        <dbReference type="ARBA" id="ARBA00070098"/>
    </source>
</evidence>
<organism evidence="14 15">
    <name type="scientific">Durio zibethinus</name>
    <name type="common">Durian</name>
    <dbReference type="NCBI Taxonomy" id="66656"/>
    <lineage>
        <taxon>Eukaryota</taxon>
        <taxon>Viridiplantae</taxon>
        <taxon>Streptophyta</taxon>
        <taxon>Embryophyta</taxon>
        <taxon>Tracheophyta</taxon>
        <taxon>Spermatophyta</taxon>
        <taxon>Magnoliopsida</taxon>
        <taxon>eudicotyledons</taxon>
        <taxon>Gunneridae</taxon>
        <taxon>Pentapetalae</taxon>
        <taxon>rosids</taxon>
        <taxon>malvids</taxon>
        <taxon>Malvales</taxon>
        <taxon>Malvaceae</taxon>
        <taxon>Helicteroideae</taxon>
        <taxon>Durio</taxon>
    </lineage>
</organism>
<dbReference type="InterPro" id="IPR000743">
    <property type="entry name" value="Glyco_hydro_28"/>
</dbReference>
<protein>
    <recommendedName>
        <fullName evidence="11">Polygalacturonase</fullName>
        <ecNumber evidence="3">3.2.1.15</ecNumber>
    </recommendedName>
</protein>
<evidence type="ECO:0000313" key="15">
    <source>
        <dbReference type="RefSeq" id="XP_022749043.1"/>
    </source>
</evidence>
<evidence type="ECO:0000256" key="12">
    <source>
        <dbReference type="RuleBase" id="RU361169"/>
    </source>
</evidence>
<evidence type="ECO:0000313" key="14">
    <source>
        <dbReference type="Proteomes" id="UP000515121"/>
    </source>
</evidence>
<dbReference type="GeneID" id="111298580"/>
<evidence type="ECO:0000256" key="7">
    <source>
        <dbReference type="ARBA" id="ARBA00023295"/>
    </source>
</evidence>
<dbReference type="AlphaFoldDB" id="A0A6P5Z8C9"/>
<dbReference type="Gene3D" id="2.160.20.10">
    <property type="entry name" value="Single-stranded right-handed beta-helix, Pectin lyase-like"/>
    <property type="match status" value="1"/>
</dbReference>
<comment type="function">
    <text evidence="10">May function in the depolymerization of the pectin in its walls during pollen tube elongation, or in that of the pistil during pollination.</text>
</comment>
<reference evidence="15" key="1">
    <citation type="submission" date="2025-08" db="UniProtKB">
        <authorList>
            <consortium name="RefSeq"/>
        </authorList>
    </citation>
    <scope>IDENTIFICATION</scope>
    <source>
        <tissue evidence="15">Fruit stalk</tissue>
    </source>
</reference>
<keyword evidence="6 12" id="KW-0378">Hydrolase</keyword>
<evidence type="ECO:0000256" key="4">
    <source>
        <dbReference type="ARBA" id="ARBA00022512"/>
    </source>
</evidence>
<evidence type="ECO:0000256" key="13">
    <source>
        <dbReference type="SAM" id="SignalP"/>
    </source>
</evidence>
<gene>
    <name evidence="15" type="primary">LOC111298580</name>
</gene>
<dbReference type="Proteomes" id="UP000515121">
    <property type="component" value="Unplaced"/>
</dbReference>
<dbReference type="GO" id="GO:0005975">
    <property type="term" value="P:carbohydrate metabolic process"/>
    <property type="evidence" value="ECO:0007669"/>
    <property type="project" value="InterPro"/>
</dbReference>
<dbReference type="GO" id="GO:0004650">
    <property type="term" value="F:polygalacturonase activity"/>
    <property type="evidence" value="ECO:0007669"/>
    <property type="project" value="UniProtKB-EC"/>
</dbReference>
<evidence type="ECO:0000256" key="1">
    <source>
        <dbReference type="ARBA" id="ARBA00004191"/>
    </source>
</evidence>
<comment type="subcellular location">
    <subcellularLocation>
        <location evidence="1">Secreted</location>
        <location evidence="1">Cell wall</location>
    </subcellularLocation>
</comment>
<dbReference type="OrthoDB" id="187139at2759"/>
<dbReference type="PROSITE" id="PS51257">
    <property type="entry name" value="PROKAR_LIPOPROTEIN"/>
    <property type="match status" value="1"/>
</dbReference>